<keyword evidence="3" id="KW-1185">Reference proteome</keyword>
<evidence type="ECO:0000313" key="3">
    <source>
        <dbReference type="Proteomes" id="UP000235388"/>
    </source>
</evidence>
<gene>
    <name evidence="2" type="ORF">PCANC_15698</name>
</gene>
<accession>A0A2N5SNE9</accession>
<organism evidence="2 3">
    <name type="scientific">Puccinia coronata f. sp. avenae</name>
    <dbReference type="NCBI Taxonomy" id="200324"/>
    <lineage>
        <taxon>Eukaryota</taxon>
        <taxon>Fungi</taxon>
        <taxon>Dikarya</taxon>
        <taxon>Basidiomycota</taxon>
        <taxon>Pucciniomycotina</taxon>
        <taxon>Pucciniomycetes</taxon>
        <taxon>Pucciniales</taxon>
        <taxon>Pucciniaceae</taxon>
        <taxon>Puccinia</taxon>
    </lineage>
</organism>
<feature type="compositionally biased region" description="Polar residues" evidence="1">
    <location>
        <begin position="34"/>
        <end position="43"/>
    </location>
</feature>
<dbReference type="EMBL" id="PGCJ01000913">
    <property type="protein sequence ID" value="PLW14750.1"/>
    <property type="molecule type" value="Genomic_DNA"/>
</dbReference>
<reference evidence="2 3" key="1">
    <citation type="submission" date="2017-11" db="EMBL/GenBank/DDBJ databases">
        <title>De novo assembly and phasing of dikaryotic genomes from two isolates of Puccinia coronata f. sp. avenae, the causal agent of oat crown rust.</title>
        <authorList>
            <person name="Miller M.E."/>
            <person name="Zhang Y."/>
            <person name="Omidvar V."/>
            <person name="Sperschneider J."/>
            <person name="Schwessinger B."/>
            <person name="Raley C."/>
            <person name="Palmer J.M."/>
            <person name="Garnica D."/>
            <person name="Upadhyaya N."/>
            <person name="Rathjen J."/>
            <person name="Taylor J.M."/>
            <person name="Park R.F."/>
            <person name="Dodds P.N."/>
            <person name="Hirsch C.D."/>
            <person name="Kianian S.F."/>
            <person name="Figueroa M."/>
        </authorList>
    </citation>
    <scope>NUCLEOTIDE SEQUENCE [LARGE SCALE GENOMIC DNA]</scope>
    <source>
        <strain evidence="2">12NC29</strain>
    </source>
</reference>
<comment type="caution">
    <text evidence="2">The sequence shown here is derived from an EMBL/GenBank/DDBJ whole genome shotgun (WGS) entry which is preliminary data.</text>
</comment>
<sequence>MVHHNTPMACLIFSSEKALIMSALGVQEQEELSSVDSESTSTALVVEEQSELSSVDSGSSYHERLAHPTVISLQSKSKPDEPSVSPTTVTNAILDRNRYRYAKAELDLQLLMASLPPPEDTQDGPCCFPQGCYSSNESEMLVSDIPPHLYTPPPPSMMRRLGNWCRYPCAKQYLSWCGPMQRTGSRGPRWPISSCGHGTTPWQAVTTRVARMHSPTPTTSCPAQSASSSFGQVSNWLSFSHNNGSRSWSRPSLKTVDMLLGHH</sequence>
<name>A0A2N5SNE9_9BASI</name>
<evidence type="ECO:0000313" key="2">
    <source>
        <dbReference type="EMBL" id="PLW14750.1"/>
    </source>
</evidence>
<evidence type="ECO:0000256" key="1">
    <source>
        <dbReference type="SAM" id="MobiDB-lite"/>
    </source>
</evidence>
<feature type="compositionally biased region" description="Polar residues" evidence="1">
    <location>
        <begin position="51"/>
        <end position="60"/>
    </location>
</feature>
<protein>
    <submittedName>
        <fullName evidence="2">Uncharacterized protein</fullName>
    </submittedName>
</protein>
<dbReference type="AlphaFoldDB" id="A0A2N5SNE9"/>
<proteinExistence type="predicted"/>
<dbReference type="Proteomes" id="UP000235388">
    <property type="component" value="Unassembled WGS sequence"/>
</dbReference>
<feature type="region of interest" description="Disordered" evidence="1">
    <location>
        <begin position="32"/>
        <end position="60"/>
    </location>
</feature>